<organism evidence="2">
    <name type="scientific">marine sediment metagenome</name>
    <dbReference type="NCBI Taxonomy" id="412755"/>
    <lineage>
        <taxon>unclassified sequences</taxon>
        <taxon>metagenomes</taxon>
        <taxon>ecological metagenomes</taxon>
    </lineage>
</organism>
<feature type="domain" description="Saccharopine dehydrogenase NADP binding" evidence="1">
    <location>
        <begin position="8"/>
        <end position="129"/>
    </location>
</feature>
<dbReference type="Pfam" id="PF03435">
    <property type="entry name" value="Sacchrp_dh_NADP"/>
    <property type="match status" value="1"/>
</dbReference>
<dbReference type="EMBL" id="BARS01001632">
    <property type="protein sequence ID" value="GAF74348.1"/>
    <property type="molecule type" value="Genomic_DNA"/>
</dbReference>
<gene>
    <name evidence="2" type="ORF">S01H1_03089</name>
</gene>
<evidence type="ECO:0000259" key="1">
    <source>
        <dbReference type="Pfam" id="PF03435"/>
    </source>
</evidence>
<evidence type="ECO:0000313" key="2">
    <source>
        <dbReference type="EMBL" id="GAF74348.1"/>
    </source>
</evidence>
<protein>
    <recommendedName>
        <fullName evidence="1">Saccharopine dehydrogenase NADP binding domain-containing protein</fullName>
    </recommendedName>
</protein>
<accession>X0RZZ0</accession>
<dbReference type="InterPro" id="IPR005097">
    <property type="entry name" value="Sacchrp_dh_NADP-bd"/>
</dbReference>
<dbReference type="Gene3D" id="3.40.50.720">
    <property type="entry name" value="NAD(P)-binding Rossmann-like Domain"/>
    <property type="match status" value="1"/>
</dbReference>
<dbReference type="PANTHER" id="PTHR43796:SF2">
    <property type="entry name" value="CARBOXYNORSPERMIDINE SYNTHASE"/>
    <property type="match status" value="1"/>
</dbReference>
<feature type="non-terminal residue" evidence="2">
    <location>
        <position position="1"/>
    </location>
</feature>
<dbReference type="AlphaFoldDB" id="X0RZZ0"/>
<proteinExistence type="predicted"/>
<reference evidence="2" key="1">
    <citation type="journal article" date="2014" name="Front. Microbiol.">
        <title>High frequency of phylogenetically diverse reductive dehalogenase-homologous genes in deep subseafloor sedimentary metagenomes.</title>
        <authorList>
            <person name="Kawai M."/>
            <person name="Futagami T."/>
            <person name="Toyoda A."/>
            <person name="Takaki Y."/>
            <person name="Nishi S."/>
            <person name="Hori S."/>
            <person name="Arai W."/>
            <person name="Tsubouchi T."/>
            <person name="Morono Y."/>
            <person name="Uchiyama I."/>
            <person name="Ito T."/>
            <person name="Fujiyama A."/>
            <person name="Inagaki F."/>
            <person name="Takami H."/>
        </authorList>
    </citation>
    <scope>NUCLEOTIDE SEQUENCE</scope>
    <source>
        <strain evidence="2">Expedition CK06-06</strain>
    </source>
</reference>
<comment type="caution">
    <text evidence="2">The sequence shown here is derived from an EMBL/GenBank/DDBJ whole genome shotgun (WGS) entry which is preliminary data.</text>
</comment>
<name>X0RZZ0_9ZZZZ</name>
<feature type="non-terminal residue" evidence="2">
    <location>
        <position position="252"/>
    </location>
</feature>
<dbReference type="InterPro" id="IPR036291">
    <property type="entry name" value="NAD(P)-bd_dom_sf"/>
</dbReference>
<dbReference type="PANTHER" id="PTHR43796">
    <property type="entry name" value="CARBOXYNORSPERMIDINE SYNTHASE"/>
    <property type="match status" value="1"/>
</dbReference>
<dbReference type="SUPFAM" id="SSF51735">
    <property type="entry name" value="NAD(P)-binding Rossmann-fold domains"/>
    <property type="match status" value="1"/>
</dbReference>
<sequence length="252" mass="27182">KWRKVMKVFMLGGYGGVGLPGVKLLVKSDLVSEIAIAGRNMERAQQAAVEVGDKAIAVQVDAADEKQLASLVAGYDIIVNSASNQLALPVLHAAVRAGAHYCDVGWGQDFIAQMNELAAEARGAGITAIICTGISPCITNLMGVHAANQLDVTEQLQAGRAWVFQGARSLTPQNWLENPSENLAVLHEFKDFLEWMFQVAQETERRTVRAYQDGRWVDVDPIASGLEAPLPLGGTVTAYPYGSYDPLFDSLP</sequence>